<proteinExistence type="predicted"/>
<protein>
    <submittedName>
        <fullName evidence="1">Uncharacterized protein</fullName>
    </submittedName>
</protein>
<dbReference type="PhylomeDB" id="A0A1B0FAX0"/>
<name>A0A1B0FAX0_GLOMM</name>
<evidence type="ECO:0000313" key="2">
    <source>
        <dbReference type="Proteomes" id="UP000092444"/>
    </source>
</evidence>
<accession>A0A1B0FAX0</accession>
<reference evidence="1" key="1">
    <citation type="submission" date="2020-05" db="UniProtKB">
        <authorList>
            <consortium name="EnsemblMetazoa"/>
        </authorList>
    </citation>
    <scope>IDENTIFICATION</scope>
    <source>
        <strain evidence="1">Yale</strain>
    </source>
</reference>
<organism evidence="1 2">
    <name type="scientific">Glossina morsitans morsitans</name>
    <name type="common">Savannah tsetse fly</name>
    <dbReference type="NCBI Taxonomy" id="37546"/>
    <lineage>
        <taxon>Eukaryota</taxon>
        <taxon>Metazoa</taxon>
        <taxon>Ecdysozoa</taxon>
        <taxon>Arthropoda</taxon>
        <taxon>Hexapoda</taxon>
        <taxon>Insecta</taxon>
        <taxon>Pterygota</taxon>
        <taxon>Neoptera</taxon>
        <taxon>Endopterygota</taxon>
        <taxon>Diptera</taxon>
        <taxon>Brachycera</taxon>
        <taxon>Muscomorpha</taxon>
        <taxon>Hippoboscoidea</taxon>
        <taxon>Glossinidae</taxon>
        <taxon>Glossina</taxon>
    </lineage>
</organism>
<evidence type="ECO:0000313" key="1">
    <source>
        <dbReference type="EnsemblMetazoa" id="GMOY000668-PA"/>
    </source>
</evidence>
<dbReference type="EMBL" id="CCAG010015397">
    <property type="status" value="NOT_ANNOTATED_CDS"/>
    <property type="molecule type" value="Genomic_DNA"/>
</dbReference>
<dbReference type="AlphaFoldDB" id="A0A1B0FAX0"/>
<dbReference type="Proteomes" id="UP000092444">
    <property type="component" value="Unassembled WGS sequence"/>
</dbReference>
<keyword evidence="2" id="KW-1185">Reference proteome</keyword>
<sequence>MVINYNKRDICNQSKIGRGFVNNLIKILPVELHLPGYQFCGPGTKLATRLARGEKGINPHQADKMLTENARQRLKSKDSDIKERINVLFVTNAMKAKVKFGLGMSAGRTSTKKKTKK</sequence>
<dbReference type="EnsemblMetazoa" id="GMOY000668-RA">
    <property type="protein sequence ID" value="GMOY000668-PA"/>
    <property type="gene ID" value="GMOY000668"/>
</dbReference>
<dbReference type="STRING" id="37546.A0A1B0FAX0"/>
<dbReference type="VEuPathDB" id="VectorBase:GMOY000668"/>